<evidence type="ECO:0000256" key="5">
    <source>
        <dbReference type="SAM" id="Phobius"/>
    </source>
</evidence>
<dbReference type="GO" id="GO:0005886">
    <property type="term" value="C:plasma membrane"/>
    <property type="evidence" value="ECO:0007669"/>
    <property type="project" value="UniProtKB-ARBA"/>
</dbReference>
<evidence type="ECO:0000313" key="7">
    <source>
        <dbReference type="Proteomes" id="UP000315842"/>
    </source>
</evidence>
<keyword evidence="3 5" id="KW-1133">Transmembrane helix</keyword>
<dbReference type="EMBL" id="BJLP01000021">
    <property type="protein sequence ID" value="GEA81075.1"/>
    <property type="molecule type" value="Genomic_DNA"/>
</dbReference>
<dbReference type="PANTHER" id="PTHR33514:SF13">
    <property type="entry name" value="PROTEIN ABCI12, CHLOROPLASTIC"/>
    <property type="match status" value="1"/>
</dbReference>
<keyword evidence="7" id="KW-1185">Reference proteome</keyword>
<dbReference type="CDD" id="cd16914">
    <property type="entry name" value="EcfT"/>
    <property type="match status" value="1"/>
</dbReference>
<protein>
    <recommendedName>
        <fullName evidence="8">Cobalt ABC transporter</fullName>
    </recommendedName>
</protein>
<keyword evidence="4 5" id="KW-0472">Membrane</keyword>
<reference evidence="6 7" key="1">
    <citation type="submission" date="2019-06" db="EMBL/GenBank/DDBJ databases">
        <title>Whole genome shotgun sequence of Cellulomonas uda NBRC 3747.</title>
        <authorList>
            <person name="Hosoyama A."/>
            <person name="Uohara A."/>
            <person name="Ohji S."/>
            <person name="Ichikawa N."/>
        </authorList>
    </citation>
    <scope>NUCLEOTIDE SEQUENCE [LARGE SCALE GENOMIC DNA]</scope>
    <source>
        <strain evidence="6 7">NBRC 3747</strain>
    </source>
</reference>
<dbReference type="Proteomes" id="UP000315842">
    <property type="component" value="Unassembled WGS sequence"/>
</dbReference>
<evidence type="ECO:0008006" key="8">
    <source>
        <dbReference type="Google" id="ProtNLM"/>
    </source>
</evidence>
<proteinExistence type="predicted"/>
<name>A0A4Y3KDH7_CELUD</name>
<comment type="subcellular location">
    <subcellularLocation>
        <location evidence="1">Membrane</location>
        <topology evidence="1">Multi-pass membrane protein</topology>
    </subcellularLocation>
</comment>
<dbReference type="RefSeq" id="WP_244937705.1">
    <property type="nucleotide sequence ID" value="NZ_BJLP01000021.1"/>
</dbReference>
<evidence type="ECO:0000256" key="1">
    <source>
        <dbReference type="ARBA" id="ARBA00004141"/>
    </source>
</evidence>
<evidence type="ECO:0000256" key="2">
    <source>
        <dbReference type="ARBA" id="ARBA00022692"/>
    </source>
</evidence>
<evidence type="ECO:0000256" key="3">
    <source>
        <dbReference type="ARBA" id="ARBA00022989"/>
    </source>
</evidence>
<organism evidence="6 7">
    <name type="scientific">Cellulomonas uda</name>
    <dbReference type="NCBI Taxonomy" id="1714"/>
    <lineage>
        <taxon>Bacteria</taxon>
        <taxon>Bacillati</taxon>
        <taxon>Actinomycetota</taxon>
        <taxon>Actinomycetes</taxon>
        <taxon>Micrococcales</taxon>
        <taxon>Cellulomonadaceae</taxon>
        <taxon>Cellulomonas</taxon>
    </lineage>
</organism>
<comment type="caution">
    <text evidence="6">The sequence shown here is derived from an EMBL/GenBank/DDBJ whole genome shotgun (WGS) entry which is preliminary data.</text>
</comment>
<accession>A0A4Y3KDH7</accession>
<dbReference type="PANTHER" id="PTHR33514">
    <property type="entry name" value="PROTEIN ABCI12, CHLOROPLASTIC"/>
    <property type="match status" value="1"/>
</dbReference>
<dbReference type="AlphaFoldDB" id="A0A4Y3KDH7"/>
<feature type="transmembrane region" description="Helical" evidence="5">
    <location>
        <begin position="35"/>
        <end position="66"/>
    </location>
</feature>
<dbReference type="Pfam" id="PF02361">
    <property type="entry name" value="CbiQ"/>
    <property type="match status" value="1"/>
</dbReference>
<evidence type="ECO:0000313" key="6">
    <source>
        <dbReference type="EMBL" id="GEA81075.1"/>
    </source>
</evidence>
<sequence>MTRPGTPLRPVWSGPLGMHQPGTSVLHRAPALRKLAALALAGVVVLVVRGAASALVALAVAVACHAVARLSWHRTRSGLVRVGAVAVLVGGYQAWSRGWASGVETAADLVALVLLATVVTATTRADDLLDALRRAAGPLRHVGLPPQTVALAVSLMLRSVPVLLHAAHESRDAARARGLGRSPRALVVPAAVRMVGHARATGEALAARGIGEG</sequence>
<evidence type="ECO:0000256" key="4">
    <source>
        <dbReference type="ARBA" id="ARBA00023136"/>
    </source>
</evidence>
<keyword evidence="2 5" id="KW-0812">Transmembrane</keyword>
<gene>
    <name evidence="6" type="ORF">CUD01_15190</name>
</gene>
<dbReference type="InterPro" id="IPR003339">
    <property type="entry name" value="ABC/ECF_trnsptr_transmembrane"/>
</dbReference>